<reference evidence="1" key="2">
    <citation type="submission" date="2022-10" db="EMBL/GenBank/DDBJ databases">
        <authorList>
            <consortium name="ENA_rothamsted_submissions"/>
            <consortium name="culmorum"/>
            <person name="King R."/>
        </authorList>
    </citation>
    <scope>NUCLEOTIDE SEQUENCE</scope>
</reference>
<reference evidence="1" key="1">
    <citation type="submission" date="2022-01" db="EMBL/GenBank/DDBJ databases">
        <authorList>
            <person name="King R."/>
        </authorList>
    </citation>
    <scope>NUCLEOTIDE SEQUENCE</scope>
</reference>
<protein>
    <submittedName>
        <fullName evidence="1">Uncharacterized protein</fullName>
    </submittedName>
</protein>
<dbReference type="Proteomes" id="UP001153620">
    <property type="component" value="Chromosome 3"/>
</dbReference>
<accession>A0A9N9S3J0</accession>
<gene>
    <name evidence="1" type="ORF">CHIRRI_LOCUS11414</name>
</gene>
<name>A0A9N9S3J0_9DIPT</name>
<sequence length="47" mass="5369">MEHSQLINKNFGLNTSRRILDSIDYLCLDFSLNPAQCQSHTGLVLDF</sequence>
<dbReference type="AlphaFoldDB" id="A0A9N9S3J0"/>
<proteinExistence type="predicted"/>
<dbReference type="EMBL" id="OU895879">
    <property type="protein sequence ID" value="CAG9808576.1"/>
    <property type="molecule type" value="Genomic_DNA"/>
</dbReference>
<evidence type="ECO:0000313" key="1">
    <source>
        <dbReference type="EMBL" id="CAG9808576.1"/>
    </source>
</evidence>
<organism evidence="1 2">
    <name type="scientific">Chironomus riparius</name>
    <dbReference type="NCBI Taxonomy" id="315576"/>
    <lineage>
        <taxon>Eukaryota</taxon>
        <taxon>Metazoa</taxon>
        <taxon>Ecdysozoa</taxon>
        <taxon>Arthropoda</taxon>
        <taxon>Hexapoda</taxon>
        <taxon>Insecta</taxon>
        <taxon>Pterygota</taxon>
        <taxon>Neoptera</taxon>
        <taxon>Endopterygota</taxon>
        <taxon>Diptera</taxon>
        <taxon>Nematocera</taxon>
        <taxon>Chironomoidea</taxon>
        <taxon>Chironomidae</taxon>
        <taxon>Chironominae</taxon>
        <taxon>Chironomus</taxon>
    </lineage>
</organism>
<evidence type="ECO:0000313" key="2">
    <source>
        <dbReference type="Proteomes" id="UP001153620"/>
    </source>
</evidence>
<keyword evidence="2" id="KW-1185">Reference proteome</keyword>